<dbReference type="PANTHER" id="PTHR20854:SF4">
    <property type="entry name" value="INOSITOL-1-MONOPHOSPHATASE-RELATED"/>
    <property type="match status" value="1"/>
</dbReference>
<feature type="binding site" evidence="4">
    <location>
        <position position="234"/>
    </location>
    <ligand>
        <name>Mg(2+)</name>
        <dbReference type="ChEBI" id="CHEBI:18420"/>
        <label>1</label>
        <note>catalytic</note>
    </ligand>
</feature>
<evidence type="ECO:0000313" key="5">
    <source>
        <dbReference type="EMBL" id="SMG13440.1"/>
    </source>
</evidence>
<organism evidence="5 6">
    <name type="scientific">Marivirga sericea</name>
    <dbReference type="NCBI Taxonomy" id="1028"/>
    <lineage>
        <taxon>Bacteria</taxon>
        <taxon>Pseudomonadati</taxon>
        <taxon>Bacteroidota</taxon>
        <taxon>Cytophagia</taxon>
        <taxon>Cytophagales</taxon>
        <taxon>Marivirgaceae</taxon>
        <taxon>Marivirga</taxon>
    </lineage>
</organism>
<proteinExistence type="predicted"/>
<dbReference type="Gene3D" id="3.40.190.80">
    <property type="match status" value="1"/>
</dbReference>
<dbReference type="STRING" id="1028.SAMN05661096_00594"/>
<evidence type="ECO:0000256" key="4">
    <source>
        <dbReference type="PIRSR" id="PIRSR600760-2"/>
    </source>
</evidence>
<feature type="binding site" evidence="4">
    <location>
        <position position="97"/>
    </location>
    <ligand>
        <name>Mg(2+)</name>
        <dbReference type="ChEBI" id="CHEBI:18420"/>
        <label>1</label>
        <note>catalytic</note>
    </ligand>
</feature>
<dbReference type="RefSeq" id="WP_139827927.1">
    <property type="nucleotide sequence ID" value="NZ_FXAW01000001.1"/>
</dbReference>
<dbReference type="AlphaFoldDB" id="A0A1X7IF93"/>
<dbReference type="Pfam" id="PF00459">
    <property type="entry name" value="Inositol_P"/>
    <property type="match status" value="1"/>
</dbReference>
<feature type="binding site" evidence="4">
    <location>
        <position position="79"/>
    </location>
    <ligand>
        <name>Mg(2+)</name>
        <dbReference type="ChEBI" id="CHEBI:18420"/>
        <label>1</label>
        <note>catalytic</note>
    </ligand>
</feature>
<accession>A0A1X7IF93</accession>
<dbReference type="GO" id="GO:0006020">
    <property type="term" value="P:inositol metabolic process"/>
    <property type="evidence" value="ECO:0007669"/>
    <property type="project" value="TreeGrafter"/>
</dbReference>
<keyword evidence="1 4" id="KW-0479">Metal-binding</keyword>
<evidence type="ECO:0000256" key="3">
    <source>
        <dbReference type="ARBA" id="ARBA00022842"/>
    </source>
</evidence>
<dbReference type="PANTHER" id="PTHR20854">
    <property type="entry name" value="INOSITOL MONOPHOSPHATASE"/>
    <property type="match status" value="1"/>
</dbReference>
<evidence type="ECO:0000256" key="1">
    <source>
        <dbReference type="ARBA" id="ARBA00022723"/>
    </source>
</evidence>
<dbReference type="PROSITE" id="PS00629">
    <property type="entry name" value="IMP_1"/>
    <property type="match status" value="1"/>
</dbReference>
<dbReference type="GO" id="GO:0046872">
    <property type="term" value="F:metal ion binding"/>
    <property type="evidence" value="ECO:0007669"/>
    <property type="project" value="UniProtKB-KW"/>
</dbReference>
<gene>
    <name evidence="5" type="ORF">SAMN05661096_00594</name>
</gene>
<comment type="cofactor">
    <cofactor evidence="4">
        <name>Mg(2+)</name>
        <dbReference type="ChEBI" id="CHEBI:18420"/>
    </cofactor>
</comment>
<dbReference type="PRINTS" id="PR00377">
    <property type="entry name" value="IMPHPHTASES"/>
</dbReference>
<keyword evidence="2" id="KW-0378">Hydrolase</keyword>
<dbReference type="Gene3D" id="3.30.540.10">
    <property type="entry name" value="Fructose-1,6-Bisphosphatase, subunit A, domain 1"/>
    <property type="match status" value="1"/>
</dbReference>
<dbReference type="GO" id="GO:0008934">
    <property type="term" value="F:inositol monophosphate 1-phosphatase activity"/>
    <property type="evidence" value="ECO:0007669"/>
    <property type="project" value="TreeGrafter"/>
</dbReference>
<keyword evidence="3 4" id="KW-0460">Magnesium</keyword>
<dbReference type="GO" id="GO:0007165">
    <property type="term" value="P:signal transduction"/>
    <property type="evidence" value="ECO:0007669"/>
    <property type="project" value="TreeGrafter"/>
</dbReference>
<dbReference type="OrthoDB" id="9772456at2"/>
<sequence>MILSTQDLNTLCSTAETAARKAGDYIQSRFDQHFDKTNKEGGDSLASQVVTEVDLKAQEIILEHLHESIQKYDLGLLTEEAADDSSRLEKDYFWCVDPMDGTLAFTESRSGYSVSIALISKAGDPIIGAVCIPDKMEVYSSILGKGLQLNGEKFKHPTTNDQKLHFYRDNSMEKESYYDPVVRELRNWVSNRSLELEVHVGYGAVRNAIAVIHSSKSCYFKFPKKRKGGGSIWDFAATRLFFEELGLPCSDSFGEKLELNNPNTTFMNDVGVLYTNEEKLSNYILNLARSLASE</sequence>
<dbReference type="EMBL" id="FXAW01000001">
    <property type="protein sequence ID" value="SMG13440.1"/>
    <property type="molecule type" value="Genomic_DNA"/>
</dbReference>
<reference evidence="6" key="1">
    <citation type="submission" date="2017-04" db="EMBL/GenBank/DDBJ databases">
        <authorList>
            <person name="Varghese N."/>
            <person name="Submissions S."/>
        </authorList>
    </citation>
    <scope>NUCLEOTIDE SEQUENCE [LARGE SCALE GENOMIC DNA]</scope>
    <source>
        <strain evidence="6">DSM 4125</strain>
    </source>
</reference>
<keyword evidence="6" id="KW-1185">Reference proteome</keyword>
<feature type="binding site" evidence="4">
    <location>
        <position position="100"/>
    </location>
    <ligand>
        <name>Mg(2+)</name>
        <dbReference type="ChEBI" id="CHEBI:18420"/>
        <label>1</label>
        <note>catalytic</note>
    </ligand>
</feature>
<name>A0A1X7IF93_9BACT</name>
<evidence type="ECO:0000256" key="2">
    <source>
        <dbReference type="ARBA" id="ARBA00022801"/>
    </source>
</evidence>
<evidence type="ECO:0000313" key="6">
    <source>
        <dbReference type="Proteomes" id="UP000193804"/>
    </source>
</evidence>
<dbReference type="InterPro" id="IPR000760">
    <property type="entry name" value="Inositol_monophosphatase-like"/>
</dbReference>
<dbReference type="Proteomes" id="UP000193804">
    <property type="component" value="Unassembled WGS sequence"/>
</dbReference>
<dbReference type="InterPro" id="IPR020583">
    <property type="entry name" value="Inositol_monoP_metal-BS"/>
</dbReference>
<protein>
    <submittedName>
        <fullName evidence="5">3'(2'), 5'-bisphosphate nucleotidase</fullName>
    </submittedName>
</protein>
<dbReference type="SUPFAM" id="SSF56655">
    <property type="entry name" value="Carbohydrate phosphatase"/>
    <property type="match status" value="1"/>
</dbReference>